<organism evidence="8 10">
    <name type="scientific">Legionella adelaidensis</name>
    <dbReference type="NCBI Taxonomy" id="45056"/>
    <lineage>
        <taxon>Bacteria</taxon>
        <taxon>Pseudomonadati</taxon>
        <taxon>Pseudomonadota</taxon>
        <taxon>Gammaproteobacteria</taxon>
        <taxon>Legionellales</taxon>
        <taxon>Legionellaceae</taxon>
        <taxon>Legionella</taxon>
    </lineage>
</organism>
<keyword evidence="5 6" id="KW-0472">Membrane</keyword>
<keyword evidence="9" id="KW-0614">Plasmid</keyword>
<evidence type="ECO:0000259" key="7">
    <source>
        <dbReference type="Pfam" id="PF02706"/>
    </source>
</evidence>
<dbReference type="InterPro" id="IPR003856">
    <property type="entry name" value="LPS_length_determ_N"/>
</dbReference>
<evidence type="ECO:0000313" key="11">
    <source>
        <dbReference type="Proteomes" id="UP000281170"/>
    </source>
</evidence>
<protein>
    <submittedName>
        <fullName evidence="8">Chain length determinant protein</fullName>
    </submittedName>
</protein>
<keyword evidence="2" id="KW-1003">Cell membrane</keyword>
<keyword evidence="10" id="KW-1185">Reference proteome</keyword>
<comment type="subcellular location">
    <subcellularLocation>
        <location evidence="1">Cell membrane</location>
        <topology evidence="1">Multi-pass membrane protein</topology>
    </subcellularLocation>
</comment>
<keyword evidence="3 6" id="KW-0812">Transmembrane</keyword>
<keyword evidence="4 6" id="KW-1133">Transmembrane helix</keyword>
<dbReference type="Proteomes" id="UP000054859">
    <property type="component" value="Unassembled WGS sequence"/>
</dbReference>
<proteinExistence type="predicted"/>
<dbReference type="Proteomes" id="UP000281170">
    <property type="component" value="Plasmid 20"/>
</dbReference>
<dbReference type="STRING" id="45056.Lade_0731"/>
<feature type="transmembrane region" description="Helical" evidence="6">
    <location>
        <begin position="287"/>
        <end position="305"/>
    </location>
</feature>
<reference evidence="9 11" key="2">
    <citation type="submission" date="2018-12" db="EMBL/GenBank/DDBJ databases">
        <authorList>
            <consortium name="Pathogen Informatics"/>
        </authorList>
    </citation>
    <scope>NUCLEOTIDE SEQUENCE [LARGE SCALE GENOMIC DNA]</scope>
    <source>
        <strain evidence="9 11">NCTC12735</strain>
        <plasmid evidence="11">20</plasmid>
    </source>
</reference>
<gene>
    <name evidence="8" type="ORF">Lade_0731</name>
    <name evidence="9" type="ORF">NCTC12735_01344</name>
</gene>
<evidence type="ECO:0000313" key="9">
    <source>
        <dbReference type="EMBL" id="VEH85709.1"/>
    </source>
</evidence>
<feature type="domain" description="Polysaccharide chain length determinant N-terminal" evidence="7">
    <location>
        <begin position="6"/>
        <end position="68"/>
    </location>
</feature>
<dbReference type="Pfam" id="PF02706">
    <property type="entry name" value="Wzz"/>
    <property type="match status" value="1"/>
</dbReference>
<evidence type="ECO:0000313" key="10">
    <source>
        <dbReference type="Proteomes" id="UP000054859"/>
    </source>
</evidence>
<dbReference type="EMBL" id="LNKA01000001">
    <property type="protein sequence ID" value="KTC66073.1"/>
    <property type="molecule type" value="Genomic_DNA"/>
</dbReference>
<evidence type="ECO:0000313" key="8">
    <source>
        <dbReference type="EMBL" id="KTC66073.1"/>
    </source>
</evidence>
<evidence type="ECO:0000256" key="2">
    <source>
        <dbReference type="ARBA" id="ARBA00022475"/>
    </source>
</evidence>
<sequence length="314" mass="35686">MIGAKETFSLREILSSLWNNKWIVLFLCSMWAVVVFLCSFFINPLYEASASIMPPASSSSISKLNMYRAQSSALKPINVMDLYLNFRAFLISAGNKTSVIKKYPNLKINFIVIPPFNTVDISVRGRKPEEAMSALKQLITNARNNTLESVKRNVSIELSSLQTLIKNEKASLKINPDQFLVKRKILEDAYKMASEAKIETPVVNEASKSDFVSANSNYLRGTKALMVELNALRPNSIDYEKLAKIQLLQNEYDNNKNIIVDEKGMAFFQVPKNYPVLQEIYSRKKNFILFSFLFGVLFIMTFVVFKKGPIVKND</sequence>
<dbReference type="PATRIC" id="fig|45056.6.peg.755"/>
<evidence type="ECO:0000256" key="5">
    <source>
        <dbReference type="ARBA" id="ARBA00023136"/>
    </source>
</evidence>
<feature type="transmembrane region" description="Helical" evidence="6">
    <location>
        <begin position="22"/>
        <end position="43"/>
    </location>
</feature>
<dbReference type="SUPFAM" id="SSF160355">
    <property type="entry name" value="Bacterial polysaccharide co-polymerase-like"/>
    <property type="match status" value="1"/>
</dbReference>
<reference evidence="8 10" key="1">
    <citation type="submission" date="2015-11" db="EMBL/GenBank/DDBJ databases">
        <title>Identification of large and diverse effector repertoires of 38 Legionella species.</title>
        <authorList>
            <person name="Burstein D."/>
            <person name="Amaro F."/>
            <person name="Zusman T."/>
            <person name="Lifshitz Z."/>
            <person name="Cohen O."/>
            <person name="Gilbert J.A."/>
            <person name="Pupko T."/>
            <person name="Shuman H.A."/>
            <person name="Segal G."/>
        </authorList>
    </citation>
    <scope>NUCLEOTIDE SEQUENCE [LARGE SCALE GENOMIC DNA]</scope>
    <source>
        <strain evidence="8 10">1762-AUS-E</strain>
    </source>
</reference>
<dbReference type="EMBL" id="LR134429">
    <property type="protein sequence ID" value="VEH85709.1"/>
    <property type="molecule type" value="Genomic_DNA"/>
</dbReference>
<evidence type="ECO:0000256" key="3">
    <source>
        <dbReference type="ARBA" id="ARBA00022692"/>
    </source>
</evidence>
<dbReference type="Gene3D" id="3.30.1890.10">
    <property type="entry name" value="FepE-like"/>
    <property type="match status" value="1"/>
</dbReference>
<accession>A0A0W0R4V0</accession>
<name>A0A0W0R4V0_9GAMM</name>
<evidence type="ECO:0000256" key="4">
    <source>
        <dbReference type="ARBA" id="ARBA00022989"/>
    </source>
</evidence>
<dbReference type="GO" id="GO:0005886">
    <property type="term" value="C:plasma membrane"/>
    <property type="evidence" value="ECO:0007669"/>
    <property type="project" value="UniProtKB-SubCell"/>
</dbReference>
<geneLocation type="plasmid" evidence="9 11">
    <name>20</name>
</geneLocation>
<evidence type="ECO:0000256" key="6">
    <source>
        <dbReference type="SAM" id="Phobius"/>
    </source>
</evidence>
<dbReference type="RefSeq" id="WP_058461778.1">
    <property type="nucleotide sequence ID" value="NZ_CAAAHS010000005.1"/>
</dbReference>
<evidence type="ECO:0000256" key="1">
    <source>
        <dbReference type="ARBA" id="ARBA00004651"/>
    </source>
</evidence>
<dbReference type="AlphaFoldDB" id="A0A0W0R4V0"/>
<dbReference type="KEGG" id="ladl:NCTC12735_01344"/>